<reference evidence="1" key="1">
    <citation type="submission" date="2019-10" db="EMBL/GenBank/DDBJ databases">
        <title>Conservation and host-specific expression of non-tandemly repeated heterogenous ribosome RNA gene in arbuscular mycorrhizal fungi.</title>
        <authorList>
            <person name="Maeda T."/>
            <person name="Kobayashi Y."/>
            <person name="Nakagawa T."/>
            <person name="Ezawa T."/>
            <person name="Yamaguchi K."/>
            <person name="Bino T."/>
            <person name="Nishimoto Y."/>
            <person name="Shigenobu S."/>
            <person name="Kawaguchi M."/>
        </authorList>
    </citation>
    <scope>NUCLEOTIDE SEQUENCE</scope>
    <source>
        <strain evidence="1">HR1</strain>
    </source>
</reference>
<comment type="caution">
    <text evidence="1">The sequence shown here is derived from an EMBL/GenBank/DDBJ whole genome shotgun (WGS) entry which is preliminary data.</text>
</comment>
<dbReference type="Proteomes" id="UP000615446">
    <property type="component" value="Unassembled WGS sequence"/>
</dbReference>
<name>A0A8H3KZB1_9GLOM</name>
<proteinExistence type="predicted"/>
<evidence type="ECO:0000313" key="1">
    <source>
        <dbReference type="EMBL" id="GES76530.1"/>
    </source>
</evidence>
<sequence>MENFASNINKPNPHNYNTNDVSMEEEYVSDFNSMDNDKYVNLNNINKCLDNIITEEDTFEDWWYIMENKIPLTELETLITEFCQEFKLYFTNINYGAMSIFSLETKKPIIRRSSGF</sequence>
<gene>
    <name evidence="1" type="ORF">RCL2_000393000</name>
</gene>
<dbReference type="AlphaFoldDB" id="A0A8H3KZB1"/>
<evidence type="ECO:0000313" key="2">
    <source>
        <dbReference type="Proteomes" id="UP000615446"/>
    </source>
</evidence>
<dbReference type="EMBL" id="BLAL01000021">
    <property type="protein sequence ID" value="GES76530.1"/>
    <property type="molecule type" value="Genomic_DNA"/>
</dbReference>
<protein>
    <submittedName>
        <fullName evidence="1">Uncharacterized protein</fullName>
    </submittedName>
</protein>
<accession>A0A8H3KZB1</accession>
<organism evidence="1 2">
    <name type="scientific">Rhizophagus clarus</name>
    <dbReference type="NCBI Taxonomy" id="94130"/>
    <lineage>
        <taxon>Eukaryota</taxon>
        <taxon>Fungi</taxon>
        <taxon>Fungi incertae sedis</taxon>
        <taxon>Mucoromycota</taxon>
        <taxon>Glomeromycotina</taxon>
        <taxon>Glomeromycetes</taxon>
        <taxon>Glomerales</taxon>
        <taxon>Glomeraceae</taxon>
        <taxon>Rhizophagus</taxon>
    </lineage>
</organism>
<dbReference type="OrthoDB" id="2446931at2759"/>